<proteinExistence type="predicted"/>
<organism evidence="1 3">
    <name type="scientific">Budvicia aquatica</name>
    <dbReference type="NCBI Taxonomy" id="82979"/>
    <lineage>
        <taxon>Bacteria</taxon>
        <taxon>Pseudomonadati</taxon>
        <taxon>Pseudomonadota</taxon>
        <taxon>Gammaproteobacteria</taxon>
        <taxon>Enterobacterales</taxon>
        <taxon>Budviciaceae</taxon>
        <taxon>Budvicia</taxon>
    </lineage>
</organism>
<accession>A0A2C6DT16</accession>
<dbReference type="Proteomes" id="UP000373449">
    <property type="component" value="Unassembled WGS sequence"/>
</dbReference>
<evidence type="ECO:0000313" key="3">
    <source>
        <dbReference type="Proteomes" id="UP000224974"/>
    </source>
</evidence>
<evidence type="ECO:0000313" key="2">
    <source>
        <dbReference type="EMBL" id="VFS51859.1"/>
    </source>
</evidence>
<reference evidence="3" key="2">
    <citation type="submission" date="2017-09" db="EMBL/GenBank/DDBJ databases">
        <title>FDA dAtabase for Regulatory Grade micrObial Sequences (FDA-ARGOS): Supporting development and validation of Infectious Disease Dx tests.</title>
        <authorList>
            <person name="Minogue T."/>
            <person name="Wolcott M."/>
            <person name="Wasieloski L."/>
            <person name="Aguilar W."/>
            <person name="Moore D."/>
            <person name="Tallon L."/>
            <person name="Sadzewicz L."/>
            <person name="Ott S."/>
            <person name="Zhao X."/>
            <person name="Nagaraj S."/>
            <person name="Vavikolanu K."/>
            <person name="Aluvathingal J."/>
            <person name="Nadendla S."/>
            <person name="Sichtig H."/>
        </authorList>
    </citation>
    <scope>NUCLEOTIDE SEQUENCE [LARGE SCALE GENOMIC DNA]</scope>
    <source>
        <strain evidence="3">FDAARGOS_387</strain>
    </source>
</reference>
<protein>
    <recommendedName>
        <fullName evidence="5">Lipoprotein</fullName>
    </recommendedName>
</protein>
<name>A0A2C6DT16_9GAMM</name>
<dbReference type="EMBL" id="PDDX01000001">
    <property type="protein sequence ID" value="PHI31472.1"/>
    <property type="molecule type" value="Genomic_DNA"/>
</dbReference>
<dbReference type="AlphaFoldDB" id="A0A2C6DT16"/>
<reference evidence="2 4" key="3">
    <citation type="submission" date="2019-03" db="EMBL/GenBank/DDBJ databases">
        <authorList>
            <consortium name="Pathogen Informatics"/>
        </authorList>
    </citation>
    <scope>NUCLEOTIDE SEQUENCE [LARGE SCALE GENOMIC DNA]</scope>
    <source>
        <strain evidence="2 4">NCTC12282</strain>
    </source>
</reference>
<dbReference type="Proteomes" id="UP000224974">
    <property type="component" value="Unassembled WGS sequence"/>
</dbReference>
<dbReference type="EMBL" id="CAADJA010000002">
    <property type="protein sequence ID" value="VFS51859.1"/>
    <property type="molecule type" value="Genomic_DNA"/>
</dbReference>
<evidence type="ECO:0000313" key="1">
    <source>
        <dbReference type="EMBL" id="PHI31472.1"/>
    </source>
</evidence>
<sequence>MEKRCIYSLILGPLLFLTACTTSGPKLPTVSEADSAIKTTLLKDAQAHDSSFAIDMVKIDIGCIKVKQLENCQVQSDRSVTCDVYSDFRIPESGIVETNLDKIGFSRVDDHWVANLFK</sequence>
<keyword evidence="3" id="KW-1185">Reference proteome</keyword>
<evidence type="ECO:0008006" key="5">
    <source>
        <dbReference type="Google" id="ProtNLM"/>
    </source>
</evidence>
<gene>
    <name evidence="1" type="ORF">CRN84_20080</name>
    <name evidence="2" type="ORF">NCTC12282_05511</name>
</gene>
<dbReference type="RefSeq" id="WP_029094146.1">
    <property type="nucleotide sequence ID" value="NZ_BRLG01000005.1"/>
</dbReference>
<dbReference type="PROSITE" id="PS51257">
    <property type="entry name" value="PROKAR_LIPOPROTEIN"/>
    <property type="match status" value="1"/>
</dbReference>
<evidence type="ECO:0000313" key="4">
    <source>
        <dbReference type="Proteomes" id="UP000373449"/>
    </source>
</evidence>
<dbReference type="OrthoDB" id="6637855at2"/>
<reference evidence="1" key="1">
    <citation type="submission" date="2017-09" db="EMBL/GenBank/DDBJ databases">
        <title>FDA dAtabase for Regulatory Grade micrObial Sequences (FDA-ARGOS): Supporting development and validation of Infectious Disease Dx tests.</title>
        <authorList>
            <person name="Minogue T."/>
            <person name="Wolcott M."/>
            <person name="Wasieloski L."/>
            <person name="Aguilar W."/>
            <person name="Moore D."/>
            <person name="Tallon L.J."/>
            <person name="Sadzewicz L."/>
            <person name="Ott S."/>
            <person name="Zhao X."/>
            <person name="Nagaraj S."/>
            <person name="Vavikolanu K."/>
            <person name="Aluvathingal J."/>
            <person name="Nadendla S."/>
            <person name="Sichtig H."/>
        </authorList>
    </citation>
    <scope>NUCLEOTIDE SEQUENCE</scope>
    <source>
        <strain evidence="1">FDAARGOS_387</strain>
    </source>
</reference>